<dbReference type="Proteomes" id="UP000008044">
    <property type="component" value="Chromosome"/>
</dbReference>
<reference evidence="2" key="4">
    <citation type="submission" date="2024-05" db="EMBL/GenBank/DDBJ databases">
        <title>Identification of Pectobacterium versatile causing blackleg of potato from New York State with a whole genome sequencing approach.</title>
        <authorList>
            <person name="Ma X."/>
            <person name="Swingle B."/>
        </authorList>
    </citation>
    <scope>NUCLEOTIDE SEQUENCE</scope>
    <source>
        <strain evidence="2">NY1588A</strain>
    </source>
</reference>
<dbReference type="PATRIC" id="fig|1166016.3.peg.4529"/>
<dbReference type="RefSeq" id="WP_014701881.1">
    <property type="nucleotide sequence ID" value="NC_017845.1"/>
</dbReference>
<protein>
    <submittedName>
        <fullName evidence="2">SMI1/KNR4 family protein</fullName>
    </submittedName>
</protein>
<evidence type="ECO:0000313" key="2">
    <source>
        <dbReference type="EMBL" id="MBI0557520.1"/>
    </source>
</evidence>
<reference evidence="1" key="2">
    <citation type="submission" date="2012-03" db="EMBL/GenBank/DDBJ databases">
        <authorList>
            <person name="Koskinen P."/>
            <person name="Laine P."/>
            <person name="Niemi O."/>
            <person name="Nykyri J."/>
            <person name="Harjunpaa H."/>
            <person name="Auvinen P."/>
            <person name="Paulin L."/>
            <person name="Pirhonen M."/>
            <person name="Palva T."/>
            <person name="Holm L."/>
        </authorList>
    </citation>
    <scope>NUCLEOTIDE SEQUENCE</scope>
    <source>
        <strain evidence="1">SCC3193</strain>
    </source>
</reference>
<reference evidence="1 3" key="1">
    <citation type="journal article" date="2012" name="J. Bacteriol.">
        <title>Genome sequence of Pectobacterium sp. strain SCC3193.</title>
        <authorList>
            <person name="Koskinen J.P."/>
            <person name="Laine P."/>
            <person name="Niemi O."/>
            <person name="Nykyri J."/>
            <person name="Harjunpaa H."/>
            <person name="Auvinen P."/>
            <person name="Paulin L."/>
            <person name="Pirhonen M."/>
            <person name="Palva T."/>
            <person name="Holm L."/>
        </authorList>
    </citation>
    <scope>NUCLEOTIDE SEQUENCE [LARGE SCALE GENOMIC DNA]</scope>
    <source>
        <strain evidence="1 3">SCC3193</strain>
    </source>
</reference>
<dbReference type="AlphaFoldDB" id="A0A0H3IAN4"/>
<organism evidence="1 3">
    <name type="scientific">Pectobacterium parmentieri</name>
    <dbReference type="NCBI Taxonomy" id="1905730"/>
    <lineage>
        <taxon>Bacteria</taxon>
        <taxon>Pseudomonadati</taxon>
        <taxon>Pseudomonadota</taxon>
        <taxon>Gammaproteobacteria</taxon>
        <taxon>Enterobacterales</taxon>
        <taxon>Pectobacteriaceae</taxon>
        <taxon>Pectobacterium</taxon>
    </lineage>
</organism>
<dbReference type="EMBL" id="WABS01000139">
    <property type="protein sequence ID" value="MBI0557520.1"/>
    <property type="molecule type" value="Genomic_DNA"/>
</dbReference>
<reference evidence="4" key="3">
    <citation type="submission" date="2023-07" db="EMBL/GenBank/DDBJ databases">
        <title>Identification of Pectobacterium versatile causing blackleg of potato from New York State with a whole genome sequencing approach.</title>
        <authorList>
            <person name="Ma X."/>
            <person name="Swingle B."/>
        </authorList>
    </citation>
    <scope>NUCLEOTIDE SEQUENCE [LARGE SCALE GENOMIC DNA]</scope>
    <source>
        <strain evidence="4">NY1588A</strain>
    </source>
</reference>
<gene>
    <name evidence="1" type="ordered locus">W5S_4455</name>
    <name evidence="2" type="ORF">F6Q06_24205</name>
</gene>
<evidence type="ECO:0000313" key="1">
    <source>
        <dbReference type="EMBL" id="AFI92501.1"/>
    </source>
</evidence>
<dbReference type="Proteomes" id="UP001194579">
    <property type="component" value="Unassembled WGS sequence"/>
</dbReference>
<name>A0A0H3IAN4_PECPM</name>
<proteinExistence type="predicted"/>
<evidence type="ECO:0000313" key="4">
    <source>
        <dbReference type="Proteomes" id="UP001194579"/>
    </source>
</evidence>
<dbReference type="HOGENOM" id="CLU_1675303_0_0_6"/>
<dbReference type="eggNOG" id="ENOG5033QVK">
    <property type="taxonomic scope" value="Bacteria"/>
</dbReference>
<dbReference type="KEGG" id="pec:W5S_4455"/>
<accession>A0A0H3IAN4</accession>
<sequence length="171" mass="19873">MSNIKFFSDPNIKIKHSLNGLSEQTINSLLPYSFPGKGFFVDFYIAYNGGYLEGGAFYYRDVFYNIHDGDYNLMEVEGFNFIPQNIDDSSSHILSLIDVWRRRKKYSEEIKKFCLSHFPFAADAGDNDYWIDIKSGCVKYIRWENDGNPNNAVMISPSFYDFCVNLKAERK</sequence>
<keyword evidence="4" id="KW-1185">Reference proteome</keyword>
<evidence type="ECO:0000313" key="3">
    <source>
        <dbReference type="Proteomes" id="UP000008044"/>
    </source>
</evidence>
<dbReference type="EMBL" id="CP003415">
    <property type="protein sequence ID" value="AFI92501.1"/>
    <property type="molecule type" value="Genomic_DNA"/>
</dbReference>